<dbReference type="PANTHER" id="PTHR45712:SF4">
    <property type="entry name" value="FIBROMODULIN"/>
    <property type="match status" value="1"/>
</dbReference>
<dbReference type="STRING" id="8469.M7AZ87"/>
<organism evidence="20 21">
    <name type="scientific">Chelonia mydas</name>
    <name type="common">Green sea-turtle</name>
    <name type="synonym">Chelonia agassizi</name>
    <dbReference type="NCBI Taxonomy" id="8469"/>
    <lineage>
        <taxon>Eukaryota</taxon>
        <taxon>Metazoa</taxon>
        <taxon>Chordata</taxon>
        <taxon>Craniata</taxon>
        <taxon>Vertebrata</taxon>
        <taxon>Euteleostomi</taxon>
        <taxon>Archelosauria</taxon>
        <taxon>Testudinata</taxon>
        <taxon>Testudines</taxon>
        <taxon>Cryptodira</taxon>
        <taxon>Durocryptodira</taxon>
        <taxon>Americhelydia</taxon>
        <taxon>Chelonioidea</taxon>
        <taxon>Cheloniidae</taxon>
        <taxon>Chelonia</taxon>
    </lineage>
</organism>
<evidence type="ECO:0000256" key="18">
    <source>
        <dbReference type="SAM" id="SignalP"/>
    </source>
</evidence>
<dbReference type="SMART" id="SM00364">
    <property type="entry name" value="LRR_BAC"/>
    <property type="match status" value="6"/>
</dbReference>
<feature type="signal peptide" evidence="18">
    <location>
        <begin position="1"/>
        <end position="18"/>
    </location>
</feature>
<dbReference type="Pfam" id="PF00560">
    <property type="entry name" value="LRR_1"/>
    <property type="match status" value="1"/>
</dbReference>
<keyword evidence="9 18" id="KW-0732">Signal</keyword>
<dbReference type="eggNOG" id="KOG0619">
    <property type="taxonomic scope" value="Eukaryota"/>
</dbReference>
<evidence type="ECO:0000313" key="21">
    <source>
        <dbReference type="Proteomes" id="UP000031443"/>
    </source>
</evidence>
<evidence type="ECO:0000256" key="1">
    <source>
        <dbReference type="ARBA" id="ARBA00004498"/>
    </source>
</evidence>
<comment type="function">
    <text evidence="15">Affects the rate of fibrils formation. May have a primary role in collagen fibrillogenesis.</text>
</comment>
<name>M7AZ87_CHEMY</name>
<accession>M7AZ87</accession>
<keyword evidence="21" id="KW-1185">Reference proteome</keyword>
<dbReference type="InterPro" id="IPR032675">
    <property type="entry name" value="LRR_dom_sf"/>
</dbReference>
<dbReference type="Pfam" id="PF13855">
    <property type="entry name" value="LRR_8"/>
    <property type="match status" value="3"/>
</dbReference>
<evidence type="ECO:0000256" key="17">
    <source>
        <dbReference type="SAM" id="MobiDB-lite"/>
    </source>
</evidence>
<evidence type="ECO:0000256" key="14">
    <source>
        <dbReference type="ARBA" id="ARBA00023283"/>
    </source>
</evidence>
<keyword evidence="11" id="KW-0654">Proteoglycan</keyword>
<gene>
    <name evidence="20" type="ORF">UY3_12051</name>
</gene>
<dbReference type="Proteomes" id="UP000031443">
    <property type="component" value="Unassembled WGS sequence"/>
</dbReference>
<comment type="subcellular location">
    <subcellularLocation>
        <location evidence="1">Secreted</location>
        <location evidence="1">Extracellular space</location>
        <location evidence="1">Extracellular matrix</location>
    </subcellularLocation>
</comment>
<dbReference type="SUPFAM" id="SSF52058">
    <property type="entry name" value="L domain-like"/>
    <property type="match status" value="1"/>
</dbReference>
<evidence type="ECO:0000256" key="4">
    <source>
        <dbReference type="ARBA" id="ARBA00018230"/>
    </source>
</evidence>
<evidence type="ECO:0000256" key="3">
    <source>
        <dbReference type="ARBA" id="ARBA00011226"/>
    </source>
</evidence>
<feature type="region of interest" description="Disordered" evidence="17">
    <location>
        <begin position="482"/>
        <end position="505"/>
    </location>
</feature>
<evidence type="ECO:0000256" key="9">
    <source>
        <dbReference type="ARBA" id="ARBA00022729"/>
    </source>
</evidence>
<dbReference type="PROSITE" id="PS51450">
    <property type="entry name" value="LRR"/>
    <property type="match status" value="5"/>
</dbReference>
<keyword evidence="7" id="KW-0433">Leucine-rich repeat</keyword>
<comment type="subunit">
    <text evidence="3">Binds to type I and type II collagen.</text>
</comment>
<evidence type="ECO:0000256" key="6">
    <source>
        <dbReference type="ARBA" id="ARBA00022530"/>
    </source>
</evidence>
<keyword evidence="6" id="KW-0272">Extracellular matrix</keyword>
<evidence type="ECO:0000256" key="13">
    <source>
        <dbReference type="ARBA" id="ARBA00023180"/>
    </source>
</evidence>
<dbReference type="InterPro" id="IPR001611">
    <property type="entry name" value="Leu-rich_rpt"/>
</dbReference>
<feature type="chain" id="PRO_5004079716" description="Fibromodulin" evidence="18">
    <location>
        <begin position="19"/>
        <end position="505"/>
    </location>
</feature>
<feature type="domain" description="LRRNT" evidence="19">
    <location>
        <begin position="73"/>
        <end position="107"/>
    </location>
</feature>
<dbReference type="EMBL" id="KB548129">
    <property type="protein sequence ID" value="EMP30856.1"/>
    <property type="molecule type" value="Genomic_DNA"/>
</dbReference>
<keyword evidence="8" id="KW-0765">Sulfation</keyword>
<evidence type="ECO:0000256" key="10">
    <source>
        <dbReference type="ARBA" id="ARBA00022737"/>
    </source>
</evidence>
<proteinExistence type="inferred from homology"/>
<keyword evidence="5" id="KW-0964">Secreted</keyword>
<protein>
    <recommendedName>
        <fullName evidence="4">Fibromodulin</fullName>
    </recommendedName>
    <alternativeName>
        <fullName evidence="16">Keratan sulfate proteoglycan fibromodulin</fullName>
    </alternativeName>
</protein>
<evidence type="ECO:0000313" key="20">
    <source>
        <dbReference type="EMBL" id="EMP30856.1"/>
    </source>
</evidence>
<dbReference type="InterPro" id="IPR000372">
    <property type="entry name" value="LRRNT"/>
</dbReference>
<evidence type="ECO:0000256" key="8">
    <source>
        <dbReference type="ARBA" id="ARBA00022641"/>
    </source>
</evidence>
<sequence>MHWASVLIVAGLCGVSLGQYEDEEDMYWLHQYRRSQALSYDYMPYYEAEVPPYSYVPPGSSFAEPNPEPVSRECPQECDCPPSFSTALYCDSRNLRYLPFVPSRMKYVYFQNNQITTVQEGAFDNATTLEWIALHGNQITSEKMGKKVFAKLKNLERLYLDNNNLTKMPSPLPRSLRELHLAYNQITRIPSNALEGLENLTALYLSHNQIHDIGASFKGLKSLILVDLSYNHLRKLPDGLPSSLEQLYLEHNYIYTIPDEYFKVSPKLLYIRLSHNSLTNEGLSSNTFNTSSILELDLSYNRLQKIPRVSTNLENLYLQGNQINEFSISSFCTLVDVMNFSKLQVLRLDGNEIQRNAVPPDAPLCLRRSSNSPEGNRISNDPLCQMGGGEIVLACEAAESEQGSKDFVSSQLQGLPSLLLELDKPAVCTSRHLRFQSEKALLVQTGALPTYANGTRHSTRTGILLIWLLEGKKQNKTADAFASSLPGRIKPPATTAKHSQPKRAS</sequence>
<evidence type="ECO:0000259" key="19">
    <source>
        <dbReference type="SMART" id="SM00013"/>
    </source>
</evidence>
<evidence type="ECO:0000256" key="15">
    <source>
        <dbReference type="ARBA" id="ARBA00025136"/>
    </source>
</evidence>
<dbReference type="SMART" id="SM00369">
    <property type="entry name" value="LRR_TYP"/>
    <property type="match status" value="8"/>
</dbReference>
<keyword evidence="10" id="KW-0677">Repeat</keyword>
<evidence type="ECO:0000256" key="12">
    <source>
        <dbReference type="ARBA" id="ARBA00023157"/>
    </source>
</evidence>
<evidence type="ECO:0000256" key="2">
    <source>
        <dbReference type="ARBA" id="ARBA00005818"/>
    </source>
</evidence>
<dbReference type="GO" id="GO:0005615">
    <property type="term" value="C:extracellular space"/>
    <property type="evidence" value="ECO:0007669"/>
    <property type="project" value="TreeGrafter"/>
</dbReference>
<keyword evidence="13" id="KW-0325">Glycoprotein</keyword>
<keyword evidence="12" id="KW-1015">Disulfide bond</keyword>
<dbReference type="InterPro" id="IPR003591">
    <property type="entry name" value="Leu-rich_rpt_typical-subtyp"/>
</dbReference>
<dbReference type="Gene3D" id="3.80.10.10">
    <property type="entry name" value="Ribonuclease Inhibitor"/>
    <property type="match status" value="3"/>
</dbReference>
<dbReference type="SMART" id="SM00013">
    <property type="entry name" value="LRRNT"/>
    <property type="match status" value="1"/>
</dbReference>
<reference evidence="21" key="1">
    <citation type="journal article" date="2013" name="Nat. Genet.">
        <title>The draft genomes of soft-shell turtle and green sea turtle yield insights into the development and evolution of the turtle-specific body plan.</title>
        <authorList>
            <person name="Wang Z."/>
            <person name="Pascual-Anaya J."/>
            <person name="Zadissa A."/>
            <person name="Li W."/>
            <person name="Niimura Y."/>
            <person name="Huang Z."/>
            <person name="Li C."/>
            <person name="White S."/>
            <person name="Xiong Z."/>
            <person name="Fang D."/>
            <person name="Wang B."/>
            <person name="Ming Y."/>
            <person name="Chen Y."/>
            <person name="Zheng Y."/>
            <person name="Kuraku S."/>
            <person name="Pignatelli M."/>
            <person name="Herrero J."/>
            <person name="Beal K."/>
            <person name="Nozawa M."/>
            <person name="Li Q."/>
            <person name="Wang J."/>
            <person name="Zhang H."/>
            <person name="Yu L."/>
            <person name="Shigenobu S."/>
            <person name="Wang J."/>
            <person name="Liu J."/>
            <person name="Flicek P."/>
            <person name="Searle S."/>
            <person name="Wang J."/>
            <person name="Kuratani S."/>
            <person name="Yin Y."/>
            <person name="Aken B."/>
            <person name="Zhang G."/>
            <person name="Irie N."/>
        </authorList>
    </citation>
    <scope>NUCLEOTIDE SEQUENCE [LARGE SCALE GENOMIC DNA]</scope>
</reference>
<dbReference type="InterPro" id="IPR050333">
    <property type="entry name" value="SLRP"/>
</dbReference>
<evidence type="ECO:0000256" key="5">
    <source>
        <dbReference type="ARBA" id="ARBA00022525"/>
    </source>
</evidence>
<dbReference type="FunFam" id="3.80.10.10:FF:000390">
    <property type="entry name" value="fibromodulin"/>
    <property type="match status" value="1"/>
</dbReference>
<comment type="similarity">
    <text evidence="2">Belongs to the small leucine-rich proteoglycan (SLRP) family. SLRP class II subfamily.</text>
</comment>
<evidence type="ECO:0000256" key="16">
    <source>
        <dbReference type="ARBA" id="ARBA00032216"/>
    </source>
</evidence>
<dbReference type="AlphaFoldDB" id="M7AZ87"/>
<evidence type="ECO:0000256" key="7">
    <source>
        <dbReference type="ARBA" id="ARBA00022614"/>
    </source>
</evidence>
<keyword evidence="14" id="KW-0873">Pyrrolidone carboxylic acid</keyword>
<dbReference type="SMART" id="SM00365">
    <property type="entry name" value="LRR_SD22"/>
    <property type="match status" value="3"/>
</dbReference>
<evidence type="ECO:0000256" key="11">
    <source>
        <dbReference type="ARBA" id="ARBA00022974"/>
    </source>
</evidence>
<dbReference type="PANTHER" id="PTHR45712">
    <property type="entry name" value="AGAP008170-PA"/>
    <property type="match status" value="1"/>
</dbReference>